<feature type="region of interest" description="Disordered" evidence="7">
    <location>
        <begin position="1"/>
        <end position="30"/>
    </location>
</feature>
<sequence length="236" mass="26507">MDKLSENKTNTNETENNVVENTTAETQNQNIEVEDSGDYIAFSNPEKDKQKSNKFVAAKADGGASNFYDWVKSIVFALVIVIFCLNFFFRLVDVKGTSMVETLQNGDKLIVTNFNYTPKPNDIIVISHGKEYAEPIVKRVIATAGQTLKLDYENDRILVDGVVIDEPYLDVSTFCNVEADYEIPEVIPDGMIFVMGDNRGVSMDSRDSRIGLISVDNVIGKAQFVVYPFSDFKYLY</sequence>
<dbReference type="PANTHER" id="PTHR43390:SF1">
    <property type="entry name" value="CHLOROPLAST PROCESSING PEPTIDASE"/>
    <property type="match status" value="1"/>
</dbReference>
<organism evidence="9 10">
    <name type="scientific">Ruminococcus bromii</name>
    <dbReference type="NCBI Taxonomy" id="40518"/>
    <lineage>
        <taxon>Bacteria</taxon>
        <taxon>Bacillati</taxon>
        <taxon>Bacillota</taxon>
        <taxon>Clostridia</taxon>
        <taxon>Eubacteriales</taxon>
        <taxon>Oscillospiraceae</taxon>
        <taxon>Ruminococcus</taxon>
    </lineage>
</organism>
<dbReference type="NCBIfam" id="TIGR02227">
    <property type="entry name" value="sigpep_I_bact"/>
    <property type="match status" value="1"/>
</dbReference>
<keyword evidence="10" id="KW-1185">Reference proteome</keyword>
<protein>
    <recommendedName>
        <fullName evidence="4 6">Signal peptidase I</fullName>
        <ecNumber evidence="4 6">3.4.21.89</ecNumber>
    </recommendedName>
</protein>
<dbReference type="GO" id="GO:0009003">
    <property type="term" value="F:signal peptidase activity"/>
    <property type="evidence" value="ECO:0007669"/>
    <property type="project" value="UniProtKB-EC"/>
</dbReference>
<feature type="compositionally biased region" description="Low complexity" evidence="7">
    <location>
        <begin position="7"/>
        <end position="26"/>
    </location>
</feature>
<comment type="catalytic activity">
    <reaction evidence="1 6">
        <text>Cleavage of hydrophobic, N-terminal signal or leader sequences from secreted and periplasmic proteins.</text>
        <dbReference type="EC" id="3.4.21.89"/>
    </reaction>
</comment>
<dbReference type="PANTHER" id="PTHR43390">
    <property type="entry name" value="SIGNAL PEPTIDASE I"/>
    <property type="match status" value="1"/>
</dbReference>
<feature type="domain" description="Peptidase S26" evidence="8">
    <location>
        <begin position="69"/>
        <end position="227"/>
    </location>
</feature>
<dbReference type="PROSITE" id="PS00761">
    <property type="entry name" value="SPASE_I_3"/>
    <property type="match status" value="1"/>
</dbReference>
<reference evidence="9 10" key="1">
    <citation type="submission" date="2019-03" db="EMBL/GenBank/DDBJ databases">
        <authorList>
            <person name="Molinero N."/>
            <person name="Sanchez B."/>
            <person name="Walker A."/>
            <person name="Duncan S."/>
            <person name="Delgado S."/>
            <person name="Margolles A."/>
        </authorList>
    </citation>
    <scope>NUCLEOTIDE SEQUENCE [LARGE SCALE GENOMIC DNA]</scope>
    <source>
        <strain evidence="9 10">IPLA60002</strain>
    </source>
</reference>
<dbReference type="InterPro" id="IPR036286">
    <property type="entry name" value="LexA/Signal_pep-like_sf"/>
</dbReference>
<dbReference type="Proteomes" id="UP001056693">
    <property type="component" value="Unassembled WGS sequence"/>
</dbReference>
<keyword evidence="6" id="KW-0812">Transmembrane</keyword>
<dbReference type="EMBL" id="SNUZ01000009">
    <property type="protein sequence ID" value="MCL3787876.1"/>
    <property type="molecule type" value="Genomic_DNA"/>
</dbReference>
<dbReference type="InterPro" id="IPR019533">
    <property type="entry name" value="Peptidase_S26"/>
</dbReference>
<feature type="transmembrane region" description="Helical" evidence="6">
    <location>
        <begin position="70"/>
        <end position="89"/>
    </location>
</feature>
<evidence type="ECO:0000256" key="4">
    <source>
        <dbReference type="ARBA" id="ARBA00013208"/>
    </source>
</evidence>
<comment type="similarity">
    <text evidence="3 6">Belongs to the peptidase S26 family.</text>
</comment>
<dbReference type="PRINTS" id="PR00727">
    <property type="entry name" value="LEADERPTASE"/>
</dbReference>
<evidence type="ECO:0000256" key="5">
    <source>
        <dbReference type="ARBA" id="ARBA00022801"/>
    </source>
</evidence>
<evidence type="ECO:0000313" key="10">
    <source>
        <dbReference type="Proteomes" id="UP001056693"/>
    </source>
</evidence>
<evidence type="ECO:0000256" key="6">
    <source>
        <dbReference type="RuleBase" id="RU362042"/>
    </source>
</evidence>
<dbReference type="EC" id="3.4.21.89" evidence="4 6"/>
<gene>
    <name evidence="9" type="primary">lepB</name>
    <name evidence="9" type="ORF">E2N93_07645</name>
</gene>
<evidence type="ECO:0000259" key="8">
    <source>
        <dbReference type="Pfam" id="PF10502"/>
    </source>
</evidence>
<evidence type="ECO:0000256" key="7">
    <source>
        <dbReference type="SAM" id="MobiDB-lite"/>
    </source>
</evidence>
<evidence type="ECO:0000256" key="3">
    <source>
        <dbReference type="ARBA" id="ARBA00009370"/>
    </source>
</evidence>
<keyword evidence="6" id="KW-0645">Protease</keyword>
<evidence type="ECO:0000256" key="2">
    <source>
        <dbReference type="ARBA" id="ARBA00004401"/>
    </source>
</evidence>
<dbReference type="Pfam" id="PF10502">
    <property type="entry name" value="Peptidase_S26"/>
    <property type="match status" value="1"/>
</dbReference>
<dbReference type="SUPFAM" id="SSF51306">
    <property type="entry name" value="LexA/Signal peptidase"/>
    <property type="match status" value="1"/>
</dbReference>
<evidence type="ECO:0000256" key="1">
    <source>
        <dbReference type="ARBA" id="ARBA00000677"/>
    </source>
</evidence>
<comment type="caution">
    <text evidence="9">The sequence shown here is derived from an EMBL/GenBank/DDBJ whole genome shotgun (WGS) entry which is preliminary data.</text>
</comment>
<dbReference type="CDD" id="cd06530">
    <property type="entry name" value="S26_SPase_I"/>
    <property type="match status" value="1"/>
</dbReference>
<keyword evidence="6" id="KW-0472">Membrane</keyword>
<keyword evidence="5 6" id="KW-0378">Hydrolase</keyword>
<proteinExistence type="inferred from homology"/>
<evidence type="ECO:0000313" key="9">
    <source>
        <dbReference type="EMBL" id="MCL3787876.1"/>
    </source>
</evidence>
<comment type="subcellular location">
    <subcellularLocation>
        <location evidence="2">Cell membrane</location>
        <topology evidence="2">Single-pass type II membrane protein</topology>
    </subcellularLocation>
    <subcellularLocation>
        <location evidence="6">Membrane</location>
        <topology evidence="6">Single-pass type II membrane protein</topology>
    </subcellularLocation>
</comment>
<dbReference type="Gene3D" id="2.10.109.10">
    <property type="entry name" value="Umud Fragment, subunit A"/>
    <property type="match status" value="1"/>
</dbReference>
<accession>A0ABT0NHY8</accession>
<name>A0ABT0NHY8_9FIRM</name>
<dbReference type="InterPro" id="IPR000223">
    <property type="entry name" value="Pept_S26A_signal_pept_1"/>
</dbReference>
<dbReference type="InterPro" id="IPR019758">
    <property type="entry name" value="Pept_S26A_signal_pept_1_CS"/>
</dbReference>
<keyword evidence="6" id="KW-1133">Transmembrane helix</keyword>